<evidence type="ECO:0000256" key="1">
    <source>
        <dbReference type="SAM" id="Coils"/>
    </source>
</evidence>
<protein>
    <submittedName>
        <fullName evidence="3">Nape-2</fullName>
    </submittedName>
</protein>
<name>A0A7J7ISI6_BUGNE</name>
<dbReference type="PANTHER" id="PTHR15032">
    <property type="entry name" value="N-ACYL-PHOSPHATIDYLETHANOLAMINE-HYDROLYZING PHOSPHOLIPASE D"/>
    <property type="match status" value="1"/>
</dbReference>
<sequence length="300" mass="33459">MASQKIRKVSVIARAVYCSWCCVTAEHKTSVCSYAPSSFKRKAVDNVDSQDPAPKIAKTTGSQNLDYASAASGGVVKSSSYVHTLKPQNAIVSKVLEFLNGLTGYNFLDGEAYAQRREEVNRERQELQLKFERQIEELSERESLLEKEYQCSMAVKVAIENWACVANVHSRGLGSMISNPAATVVEGPSGNQEESKAVEESPTLGRPRDDTRDWLVPEGLKGWFLARNCETVTELSWWQSVTLKMEGKKDLEITCTPAQHWSLRSGCDRNQCEVCEVFETISKKYGPFSHSHGHIWSPVS</sequence>
<dbReference type="OrthoDB" id="332863at2759"/>
<feature type="region of interest" description="Disordered" evidence="2">
    <location>
        <begin position="183"/>
        <end position="211"/>
    </location>
</feature>
<dbReference type="InterPro" id="IPR036866">
    <property type="entry name" value="RibonucZ/Hydroxyglut_hydro"/>
</dbReference>
<reference evidence="3" key="1">
    <citation type="submission" date="2020-06" db="EMBL/GenBank/DDBJ databases">
        <title>Draft genome of Bugula neritina, a colonial animal packing powerful symbionts and potential medicines.</title>
        <authorList>
            <person name="Rayko M."/>
        </authorList>
    </citation>
    <scope>NUCLEOTIDE SEQUENCE [LARGE SCALE GENOMIC DNA]</scope>
    <source>
        <strain evidence="3">Kwan_BN1</strain>
    </source>
</reference>
<keyword evidence="1" id="KW-0175">Coiled coil</keyword>
<comment type="caution">
    <text evidence="3">The sequence shown here is derived from an EMBL/GenBank/DDBJ whole genome shotgun (WGS) entry which is preliminary data.</text>
</comment>
<gene>
    <name evidence="3" type="ORF">EB796_024918</name>
</gene>
<evidence type="ECO:0000256" key="2">
    <source>
        <dbReference type="SAM" id="MobiDB-lite"/>
    </source>
</evidence>
<proteinExistence type="predicted"/>
<dbReference type="PANTHER" id="PTHR15032:SF4">
    <property type="entry name" value="N-ACYL-PHOSPHATIDYLETHANOLAMINE-HYDROLYZING PHOSPHOLIPASE D"/>
    <property type="match status" value="1"/>
</dbReference>
<organism evidence="3 4">
    <name type="scientific">Bugula neritina</name>
    <name type="common">Brown bryozoan</name>
    <name type="synonym">Sertularia neritina</name>
    <dbReference type="NCBI Taxonomy" id="10212"/>
    <lineage>
        <taxon>Eukaryota</taxon>
        <taxon>Metazoa</taxon>
        <taxon>Spiralia</taxon>
        <taxon>Lophotrochozoa</taxon>
        <taxon>Bryozoa</taxon>
        <taxon>Gymnolaemata</taxon>
        <taxon>Cheilostomatida</taxon>
        <taxon>Flustrina</taxon>
        <taxon>Buguloidea</taxon>
        <taxon>Bugulidae</taxon>
        <taxon>Bugula</taxon>
    </lineage>
</organism>
<feature type="coiled-coil region" evidence="1">
    <location>
        <begin position="110"/>
        <end position="148"/>
    </location>
</feature>
<dbReference type="EMBL" id="VXIV02003468">
    <property type="protein sequence ID" value="KAF6016785.1"/>
    <property type="molecule type" value="Genomic_DNA"/>
</dbReference>
<dbReference type="GO" id="GO:0005737">
    <property type="term" value="C:cytoplasm"/>
    <property type="evidence" value="ECO:0007669"/>
    <property type="project" value="TreeGrafter"/>
</dbReference>
<evidence type="ECO:0000313" key="4">
    <source>
        <dbReference type="Proteomes" id="UP000593567"/>
    </source>
</evidence>
<dbReference type="Gene3D" id="3.60.15.10">
    <property type="entry name" value="Ribonuclease Z/Hydroxyacylglutathione hydrolase-like"/>
    <property type="match status" value="1"/>
</dbReference>
<dbReference type="Proteomes" id="UP000593567">
    <property type="component" value="Unassembled WGS sequence"/>
</dbReference>
<accession>A0A7J7ISI6</accession>
<dbReference type="AlphaFoldDB" id="A0A7J7ISI6"/>
<keyword evidence="4" id="KW-1185">Reference proteome</keyword>
<evidence type="ECO:0000313" key="3">
    <source>
        <dbReference type="EMBL" id="KAF6016785.1"/>
    </source>
</evidence>